<dbReference type="GO" id="GO:0042597">
    <property type="term" value="C:periplasmic space"/>
    <property type="evidence" value="ECO:0007669"/>
    <property type="project" value="UniProtKB-SubCell"/>
</dbReference>
<dbReference type="Proteomes" id="UP000199031">
    <property type="component" value="Unassembled WGS sequence"/>
</dbReference>
<evidence type="ECO:0000256" key="4">
    <source>
        <dbReference type="ARBA" id="ARBA00022448"/>
    </source>
</evidence>
<dbReference type="OrthoDB" id="9815454at2"/>
<keyword evidence="5" id="KW-1003">Cell membrane</keyword>
<evidence type="ECO:0000256" key="8">
    <source>
        <dbReference type="ARBA" id="ARBA00023136"/>
    </source>
</evidence>
<evidence type="ECO:0000256" key="5">
    <source>
        <dbReference type="ARBA" id="ARBA00022475"/>
    </source>
</evidence>
<dbReference type="Gene3D" id="3.40.190.10">
    <property type="entry name" value="Periplasmic binding protein-like II"/>
    <property type="match status" value="2"/>
</dbReference>
<dbReference type="EMBL" id="FOXQ01000004">
    <property type="protein sequence ID" value="SFQ00073.1"/>
    <property type="molecule type" value="Genomic_DNA"/>
</dbReference>
<accession>A0A1I5UXW7</accession>
<evidence type="ECO:0000256" key="7">
    <source>
        <dbReference type="ARBA" id="ARBA00022729"/>
    </source>
</evidence>
<gene>
    <name evidence="9" type="ORF">SAMN05444277_104100</name>
</gene>
<dbReference type="CDD" id="cd13553">
    <property type="entry name" value="PBP2_NrtA_CpmA_like"/>
    <property type="match status" value="1"/>
</dbReference>
<keyword evidence="8" id="KW-0472">Membrane</keyword>
<keyword evidence="7" id="KW-0732">Signal</keyword>
<dbReference type="SUPFAM" id="SSF53850">
    <property type="entry name" value="Periplasmic binding protein-like II"/>
    <property type="match status" value="1"/>
</dbReference>
<evidence type="ECO:0000256" key="6">
    <source>
        <dbReference type="ARBA" id="ARBA00022519"/>
    </source>
</evidence>
<evidence type="ECO:0000313" key="9">
    <source>
        <dbReference type="EMBL" id="SFQ00073.1"/>
    </source>
</evidence>
<protein>
    <submittedName>
        <fullName evidence="9">NitT/TauT family transport system substrate-binding protein</fullName>
    </submittedName>
</protein>
<organism evidence="9 10">
    <name type="scientific">Parafilimonas terrae</name>
    <dbReference type="NCBI Taxonomy" id="1465490"/>
    <lineage>
        <taxon>Bacteria</taxon>
        <taxon>Pseudomonadati</taxon>
        <taxon>Bacteroidota</taxon>
        <taxon>Chitinophagia</taxon>
        <taxon>Chitinophagales</taxon>
        <taxon>Chitinophagaceae</taxon>
        <taxon>Parafilimonas</taxon>
    </lineage>
</organism>
<dbReference type="AlphaFoldDB" id="A0A1I5UXW7"/>
<proteinExistence type="inferred from homology"/>
<comment type="similarity">
    <text evidence="3">Belongs to the bacterial solute-binding protein SsuA/TauA family.</text>
</comment>
<dbReference type="Pfam" id="PF13379">
    <property type="entry name" value="NMT1_2"/>
    <property type="match status" value="1"/>
</dbReference>
<dbReference type="InterPro" id="IPR044527">
    <property type="entry name" value="NrtA/CpmA_ABC-bd_dom"/>
</dbReference>
<comment type="subcellular location">
    <subcellularLocation>
        <location evidence="1">Endomembrane system</location>
    </subcellularLocation>
    <subcellularLocation>
        <location evidence="2">Periplasm</location>
    </subcellularLocation>
</comment>
<keyword evidence="10" id="KW-1185">Reference proteome</keyword>
<evidence type="ECO:0000256" key="1">
    <source>
        <dbReference type="ARBA" id="ARBA00004308"/>
    </source>
</evidence>
<dbReference type="GO" id="GO:0012505">
    <property type="term" value="C:endomembrane system"/>
    <property type="evidence" value="ECO:0007669"/>
    <property type="project" value="UniProtKB-SubCell"/>
</dbReference>
<evidence type="ECO:0000313" key="10">
    <source>
        <dbReference type="Proteomes" id="UP000199031"/>
    </source>
</evidence>
<dbReference type="STRING" id="1465490.SAMN05444277_104100"/>
<reference evidence="9 10" key="1">
    <citation type="submission" date="2016-10" db="EMBL/GenBank/DDBJ databases">
        <authorList>
            <person name="de Groot N.N."/>
        </authorList>
    </citation>
    <scope>NUCLEOTIDE SEQUENCE [LARGE SCALE GENOMIC DNA]</scope>
    <source>
        <strain evidence="9 10">DSM 28286</strain>
    </source>
</reference>
<keyword evidence="4" id="KW-0813">Transport</keyword>
<evidence type="ECO:0000256" key="2">
    <source>
        <dbReference type="ARBA" id="ARBA00004418"/>
    </source>
</evidence>
<keyword evidence="6" id="KW-0997">Cell inner membrane</keyword>
<dbReference type="PANTHER" id="PTHR30024:SF47">
    <property type="entry name" value="TAURINE-BINDING PERIPLASMIC PROTEIN"/>
    <property type="match status" value="1"/>
</dbReference>
<dbReference type="PANTHER" id="PTHR30024">
    <property type="entry name" value="ALIPHATIC SULFONATES-BINDING PROTEIN-RELATED"/>
    <property type="match status" value="1"/>
</dbReference>
<dbReference type="RefSeq" id="WP_090657296.1">
    <property type="nucleotide sequence ID" value="NZ_FOXQ01000004.1"/>
</dbReference>
<sequence length="362" mass="39950">MKSKATRLIAIACFTVISLALLRFKPWERSNNSSDNNMATADNVIHEGGNKKATRELTVGFLPVTCHLTCPVTDFASKNTQTNTNFNSRLFTDFPTVVSAMEAKQIQASFMIVPLAMKLREQGVPVQICYLGHRDGSEIVVAKNGPIRSLKDLKGKKLALPSFFSNQNFVIHKLMEDYGMKKDDITFIILPPPDMPTSLAAGAIDAYFVGEPFCAKAELDGTGRILYYSRDIWPNFISCALVVHEDLIKSNPDVVKDLVGGIAASGLWAEKNRADAAKLVAPYFHQNEKVLNYVLTSSPERVKYISLNPTDEDLQSIEDMGIKLGFLKKEIPINELVNRDFIPKEIKPAAINLADIGKAGGK</sequence>
<evidence type="ECO:0000256" key="3">
    <source>
        <dbReference type="ARBA" id="ARBA00010742"/>
    </source>
</evidence>
<name>A0A1I5UXW7_9BACT</name>